<name>A0A2X0K569_9ACTN</name>
<reference evidence="3 4" key="1">
    <citation type="submission" date="2018-06" db="EMBL/GenBank/DDBJ databases">
        <title>Streptacidiphilus pinicola sp. nov., isolated from pine grove soil.</title>
        <authorList>
            <person name="Roh S.G."/>
            <person name="Park S."/>
            <person name="Kim M.-K."/>
            <person name="Yun B.-R."/>
            <person name="Park J."/>
            <person name="Kim M.J."/>
            <person name="Kim Y.S."/>
            <person name="Kim S.B."/>
        </authorList>
    </citation>
    <scope>NUCLEOTIDE SEQUENCE [LARGE SCALE GENOMIC DNA]</scope>
    <source>
        <strain evidence="3 4">MMS16-CNU450</strain>
    </source>
</reference>
<feature type="domain" description="Histidine kinase/HSP90-like ATPase" evidence="2">
    <location>
        <begin position="40"/>
        <end position="135"/>
    </location>
</feature>
<dbReference type="GO" id="GO:0004674">
    <property type="term" value="F:protein serine/threonine kinase activity"/>
    <property type="evidence" value="ECO:0007669"/>
    <property type="project" value="UniProtKB-KW"/>
</dbReference>
<organism evidence="3 4">
    <name type="scientific">Streptacidiphilus pinicola</name>
    <dbReference type="NCBI Taxonomy" id="2219663"/>
    <lineage>
        <taxon>Bacteria</taxon>
        <taxon>Bacillati</taxon>
        <taxon>Actinomycetota</taxon>
        <taxon>Actinomycetes</taxon>
        <taxon>Kitasatosporales</taxon>
        <taxon>Streptomycetaceae</taxon>
        <taxon>Streptacidiphilus</taxon>
    </lineage>
</organism>
<dbReference type="InterPro" id="IPR050267">
    <property type="entry name" value="Anti-sigma-factor_SerPK"/>
</dbReference>
<dbReference type="InterPro" id="IPR003594">
    <property type="entry name" value="HATPase_dom"/>
</dbReference>
<keyword evidence="1" id="KW-0418">Kinase</keyword>
<evidence type="ECO:0000313" key="4">
    <source>
        <dbReference type="Proteomes" id="UP000248889"/>
    </source>
</evidence>
<dbReference type="PANTHER" id="PTHR35526:SF3">
    <property type="entry name" value="ANTI-SIGMA-F FACTOR RSBW"/>
    <property type="match status" value="1"/>
</dbReference>
<keyword evidence="1" id="KW-0808">Transferase</keyword>
<dbReference type="EMBL" id="QKYN01000114">
    <property type="protein sequence ID" value="RAG82420.1"/>
    <property type="molecule type" value="Genomic_DNA"/>
</dbReference>
<dbReference type="Proteomes" id="UP000248889">
    <property type="component" value="Unassembled WGS sequence"/>
</dbReference>
<dbReference type="Pfam" id="PF13581">
    <property type="entry name" value="HATPase_c_2"/>
    <property type="match status" value="1"/>
</dbReference>
<dbReference type="CDD" id="cd16936">
    <property type="entry name" value="HATPase_RsbW-like"/>
    <property type="match status" value="1"/>
</dbReference>
<keyword evidence="3" id="KW-0547">Nucleotide-binding</keyword>
<dbReference type="AlphaFoldDB" id="A0A2X0K569"/>
<dbReference type="Gene3D" id="3.30.565.10">
    <property type="entry name" value="Histidine kinase-like ATPase, C-terminal domain"/>
    <property type="match status" value="1"/>
</dbReference>
<comment type="caution">
    <text evidence="3">The sequence shown here is derived from an EMBL/GenBank/DDBJ whole genome shotgun (WGS) entry which is preliminary data.</text>
</comment>
<keyword evidence="1" id="KW-0723">Serine/threonine-protein kinase</keyword>
<evidence type="ECO:0000256" key="1">
    <source>
        <dbReference type="ARBA" id="ARBA00022527"/>
    </source>
</evidence>
<dbReference type="InterPro" id="IPR036890">
    <property type="entry name" value="HATPase_C_sf"/>
</dbReference>
<dbReference type="PANTHER" id="PTHR35526">
    <property type="entry name" value="ANTI-SIGMA-F FACTOR RSBW-RELATED"/>
    <property type="match status" value="1"/>
</dbReference>
<proteinExistence type="predicted"/>
<protein>
    <submittedName>
        <fullName evidence="3">ATP-binding protein</fullName>
    </submittedName>
</protein>
<keyword evidence="3" id="KW-0067">ATP-binding</keyword>
<evidence type="ECO:0000259" key="2">
    <source>
        <dbReference type="Pfam" id="PF13581"/>
    </source>
</evidence>
<accession>A0A2X0K569</accession>
<evidence type="ECO:0000313" key="3">
    <source>
        <dbReference type="EMBL" id="RAG82420.1"/>
    </source>
</evidence>
<dbReference type="GO" id="GO:0005524">
    <property type="term" value="F:ATP binding"/>
    <property type="evidence" value="ECO:0007669"/>
    <property type="project" value="UniProtKB-KW"/>
</dbReference>
<sequence length="160" mass="16788">MYATIDSRVSGSHTCTVLPASATAGDRPSASTAAHEWTLPHHPEAAGIARRLTLAALRAWNVGEEAANQVVLAVSELVTNAVEHALPPVALHLAQPCGHRLLRIEVTDGGPARQPGAWTSSCEPDEHGRGSMIVDFMAAAHGTRLTGSRTTHWADLPVAA</sequence>
<keyword evidence="4" id="KW-1185">Reference proteome</keyword>
<dbReference type="SUPFAM" id="SSF55874">
    <property type="entry name" value="ATPase domain of HSP90 chaperone/DNA topoisomerase II/histidine kinase"/>
    <property type="match status" value="1"/>
</dbReference>
<gene>
    <name evidence="3" type="ORF">DN069_27495</name>
</gene>
<dbReference type="OrthoDB" id="4321117at2"/>